<dbReference type="STRING" id="536979.SAMN04488055_2680"/>
<dbReference type="OrthoDB" id="1113889at2"/>
<name>A0A1N6GBH9_9BACT</name>
<evidence type="ECO:0008006" key="3">
    <source>
        <dbReference type="Google" id="ProtNLM"/>
    </source>
</evidence>
<dbReference type="EMBL" id="FSRA01000001">
    <property type="protein sequence ID" value="SIO04772.1"/>
    <property type="molecule type" value="Genomic_DNA"/>
</dbReference>
<gene>
    <name evidence="1" type="ORF">SAMN04488055_2680</name>
</gene>
<sequence length="410" mass="45647">MRKCILYGALFLMACGQRTQQQEQTQQTDKKETITRPDNFGADVAFLKEYVETVILTDSTSKAAIAIVPAWQGRVMTSTAAGNDGRSLGWLNHDLIASKKTQPHINAYGGEDRFWLGPEGSQNSFYFAPGDTFDLAHWQVPAALDTEPFKLISKTKGTVTFERDIQLTNYKGHVFDIKATRTITLIARRDVRNYIGVDLHKNVQAVAFHSANTISNTGHHKWDTAYGMPSIWILGMFVAAEKNTVMIPVRNGGTVNDHYFGKVPEERLQANEKIVYFKADGKYRSKIGLKQHAGYNYLGSYDAVHKLLTIVQFTLPTTAQRYVNSSWGIQSFPFNGDAINAYNDGPPVEGQPQLGNFYELESSSPAAALKPGGSMEHYHRTIHLSGDDKHLDPIVKKVFGVTLAEIKKAL</sequence>
<dbReference type="PROSITE" id="PS51257">
    <property type="entry name" value="PROKAR_LIPOPROTEIN"/>
    <property type="match status" value="1"/>
</dbReference>
<dbReference type="AlphaFoldDB" id="A0A1N6GBH9"/>
<evidence type="ECO:0000313" key="2">
    <source>
        <dbReference type="Proteomes" id="UP000185003"/>
    </source>
</evidence>
<dbReference type="RefSeq" id="WP_074239720.1">
    <property type="nucleotide sequence ID" value="NZ_FSRA01000001.1"/>
</dbReference>
<keyword evidence="2" id="KW-1185">Reference proteome</keyword>
<protein>
    <recommendedName>
        <fullName evidence="3">Methane oxygenase PmoA</fullName>
    </recommendedName>
</protein>
<proteinExistence type="predicted"/>
<reference evidence="1 2" key="1">
    <citation type="submission" date="2016-11" db="EMBL/GenBank/DDBJ databases">
        <authorList>
            <person name="Jaros S."/>
            <person name="Januszkiewicz K."/>
            <person name="Wedrychowicz H."/>
        </authorList>
    </citation>
    <scope>NUCLEOTIDE SEQUENCE [LARGE SCALE GENOMIC DNA]</scope>
    <source>
        <strain evidence="1 2">DSM 24787</strain>
    </source>
</reference>
<dbReference type="InterPro" id="IPR046713">
    <property type="entry name" value="DUF6786"/>
</dbReference>
<accession>A0A1N6GBH9</accession>
<organism evidence="1 2">
    <name type="scientific">Chitinophaga niabensis</name>
    <dbReference type="NCBI Taxonomy" id="536979"/>
    <lineage>
        <taxon>Bacteria</taxon>
        <taxon>Pseudomonadati</taxon>
        <taxon>Bacteroidota</taxon>
        <taxon>Chitinophagia</taxon>
        <taxon>Chitinophagales</taxon>
        <taxon>Chitinophagaceae</taxon>
        <taxon>Chitinophaga</taxon>
    </lineage>
</organism>
<evidence type="ECO:0000313" key="1">
    <source>
        <dbReference type="EMBL" id="SIO04772.1"/>
    </source>
</evidence>
<dbReference type="Proteomes" id="UP000185003">
    <property type="component" value="Unassembled WGS sequence"/>
</dbReference>
<dbReference type="Pfam" id="PF20583">
    <property type="entry name" value="DUF6786"/>
    <property type="match status" value="1"/>
</dbReference>